<protein>
    <submittedName>
        <fullName evidence="2">Uncharacterized protein</fullName>
    </submittedName>
</protein>
<evidence type="ECO:0000313" key="2">
    <source>
        <dbReference type="EMBL" id="KAL2869629.1"/>
    </source>
</evidence>
<accession>A0ABR4LYN5</accession>
<name>A0ABR4LYN5_9EURO</name>
<organism evidence="2 3">
    <name type="scientific">Aspergillus lucknowensis</name>
    <dbReference type="NCBI Taxonomy" id="176173"/>
    <lineage>
        <taxon>Eukaryota</taxon>
        <taxon>Fungi</taxon>
        <taxon>Dikarya</taxon>
        <taxon>Ascomycota</taxon>
        <taxon>Pezizomycotina</taxon>
        <taxon>Eurotiomycetes</taxon>
        <taxon>Eurotiomycetidae</taxon>
        <taxon>Eurotiales</taxon>
        <taxon>Aspergillaceae</taxon>
        <taxon>Aspergillus</taxon>
        <taxon>Aspergillus subgen. Nidulantes</taxon>
    </lineage>
</organism>
<gene>
    <name evidence="2" type="ORF">BJX67DRAFT_379176</name>
</gene>
<keyword evidence="3" id="KW-1185">Reference proteome</keyword>
<dbReference type="RefSeq" id="XP_070888608.1">
    <property type="nucleotide sequence ID" value="XM_071032515.1"/>
</dbReference>
<feature type="region of interest" description="Disordered" evidence="1">
    <location>
        <begin position="66"/>
        <end position="104"/>
    </location>
</feature>
<evidence type="ECO:0000256" key="1">
    <source>
        <dbReference type="SAM" id="MobiDB-lite"/>
    </source>
</evidence>
<sequence>MSDDAILGTMHEFPVLDFLLHSPDGRSVAPQTAPSPIAQEMNLENHRPQPRVDSAIDLSDYRSISPTQQPMRAAEHGPKTATHGYNEAMRPRTPSVPACQASPMARSPCGHQRFSNDSKGMVIAAAEIVEQLEEKICAGLSAIDDVLRVNKEASQRISELIKHANYMNSIGSSIVVVAAAHHVVCLFEEACGELYFSPSSGNRPSMSADTQHNNMPFGFTRRRLPGGTGGCANGPLHTPGIGFGSFLLDPQEQAAFRAQIISIELHRSLRMVQSLSMPLLAGRFGPDPARAAVDGWLQDLKQRLRSLISAVESSERSWTR</sequence>
<dbReference type="Proteomes" id="UP001610432">
    <property type="component" value="Unassembled WGS sequence"/>
</dbReference>
<dbReference type="EMBL" id="JBFXLQ010000009">
    <property type="protein sequence ID" value="KAL2869629.1"/>
    <property type="molecule type" value="Genomic_DNA"/>
</dbReference>
<evidence type="ECO:0000313" key="3">
    <source>
        <dbReference type="Proteomes" id="UP001610432"/>
    </source>
</evidence>
<reference evidence="2 3" key="1">
    <citation type="submission" date="2024-07" db="EMBL/GenBank/DDBJ databases">
        <title>Section-level genome sequencing and comparative genomics of Aspergillus sections Usti and Cavernicolus.</title>
        <authorList>
            <consortium name="Lawrence Berkeley National Laboratory"/>
            <person name="Nybo J.L."/>
            <person name="Vesth T.C."/>
            <person name="Theobald S."/>
            <person name="Frisvad J.C."/>
            <person name="Larsen T.O."/>
            <person name="Kjaerboelling I."/>
            <person name="Rothschild-Mancinelli K."/>
            <person name="Lyhne E.K."/>
            <person name="Kogle M.E."/>
            <person name="Barry K."/>
            <person name="Clum A."/>
            <person name="Na H."/>
            <person name="Ledsgaard L."/>
            <person name="Lin J."/>
            <person name="Lipzen A."/>
            <person name="Kuo A."/>
            <person name="Riley R."/>
            <person name="Mondo S."/>
            <person name="Labutti K."/>
            <person name="Haridas S."/>
            <person name="Pangalinan J."/>
            <person name="Salamov A.A."/>
            <person name="Simmons B.A."/>
            <person name="Magnuson J.K."/>
            <person name="Chen J."/>
            <person name="Drula E."/>
            <person name="Henrissat B."/>
            <person name="Wiebenga A."/>
            <person name="Lubbers R.J."/>
            <person name="Gomes A.C."/>
            <person name="Macurrencykelacurrency M.R."/>
            <person name="Stajich J."/>
            <person name="Grigoriev I.V."/>
            <person name="Mortensen U.H."/>
            <person name="De Vries R.P."/>
            <person name="Baker S.E."/>
            <person name="Andersen M.R."/>
        </authorList>
    </citation>
    <scope>NUCLEOTIDE SEQUENCE [LARGE SCALE GENOMIC DNA]</scope>
    <source>
        <strain evidence="2 3">CBS 449.75</strain>
    </source>
</reference>
<comment type="caution">
    <text evidence="2">The sequence shown here is derived from an EMBL/GenBank/DDBJ whole genome shotgun (WGS) entry which is preliminary data.</text>
</comment>
<dbReference type="GeneID" id="98147587"/>
<proteinExistence type="predicted"/>